<comment type="caution">
    <text evidence="2">The sequence shown here is derived from an EMBL/GenBank/DDBJ whole genome shotgun (WGS) entry which is preliminary data.</text>
</comment>
<organism evidence="2 3">
    <name type="scientific">Candidatus Caccovicinus merdipullorum</name>
    <dbReference type="NCBI Taxonomy" id="2840724"/>
    <lineage>
        <taxon>Bacteria</taxon>
        <taxon>Bacillati</taxon>
        <taxon>Bacillota</taxon>
        <taxon>Clostridia</taxon>
        <taxon>Eubacteriales</taxon>
        <taxon>Candidatus Caccovicinus</taxon>
    </lineage>
</organism>
<dbReference type="Gene3D" id="3.30.160.250">
    <property type="match status" value="1"/>
</dbReference>
<evidence type="ECO:0000259" key="1">
    <source>
        <dbReference type="Pfam" id="PF15919"/>
    </source>
</evidence>
<reference evidence="2" key="2">
    <citation type="journal article" date="2021" name="PeerJ">
        <title>Extensive microbial diversity within the chicken gut microbiome revealed by metagenomics and culture.</title>
        <authorList>
            <person name="Gilroy R."/>
            <person name="Ravi A."/>
            <person name="Getino M."/>
            <person name="Pursley I."/>
            <person name="Horton D.L."/>
            <person name="Alikhan N.F."/>
            <person name="Baker D."/>
            <person name="Gharbi K."/>
            <person name="Hall N."/>
            <person name="Watson M."/>
            <person name="Adriaenssens E.M."/>
            <person name="Foster-Nyarko E."/>
            <person name="Jarju S."/>
            <person name="Secka A."/>
            <person name="Antonio M."/>
            <person name="Oren A."/>
            <person name="Chaudhuri R.R."/>
            <person name="La Ragione R."/>
            <person name="Hildebrand F."/>
            <person name="Pallen M.J."/>
        </authorList>
    </citation>
    <scope>NUCLEOTIDE SEQUENCE</scope>
    <source>
        <strain evidence="2">CHK123-3438</strain>
    </source>
</reference>
<protein>
    <submittedName>
        <fullName evidence="2">Type II toxin-antitoxin system HicB family antitoxin</fullName>
    </submittedName>
</protein>
<dbReference type="Pfam" id="PF15919">
    <property type="entry name" value="HicB_lk_antitox"/>
    <property type="match status" value="1"/>
</dbReference>
<gene>
    <name evidence="2" type="ORF">IAB60_12805</name>
</gene>
<dbReference type="EMBL" id="DVKS01000211">
    <property type="protein sequence ID" value="HIT42950.1"/>
    <property type="molecule type" value="Genomic_DNA"/>
</dbReference>
<accession>A0A9D1GKQ8</accession>
<dbReference type="InterPro" id="IPR035069">
    <property type="entry name" value="TTHA1013/TTHA0281-like"/>
</dbReference>
<feature type="domain" description="HicB-like antitoxin of toxin-antitoxin system" evidence="1">
    <location>
        <begin position="5"/>
        <end position="69"/>
    </location>
</feature>
<dbReference type="InterPro" id="IPR031807">
    <property type="entry name" value="HicB-like"/>
</dbReference>
<proteinExistence type="predicted"/>
<reference evidence="2" key="1">
    <citation type="submission" date="2020-10" db="EMBL/GenBank/DDBJ databases">
        <authorList>
            <person name="Gilroy R."/>
        </authorList>
    </citation>
    <scope>NUCLEOTIDE SEQUENCE</scope>
    <source>
        <strain evidence="2">CHK123-3438</strain>
    </source>
</reference>
<dbReference type="Proteomes" id="UP000886860">
    <property type="component" value="Unassembled WGS sequence"/>
</dbReference>
<dbReference type="AlphaFoldDB" id="A0A9D1GKQ8"/>
<evidence type="ECO:0000313" key="2">
    <source>
        <dbReference type="EMBL" id="HIT42950.1"/>
    </source>
</evidence>
<name>A0A9D1GKQ8_9FIRM</name>
<evidence type="ECO:0000313" key="3">
    <source>
        <dbReference type="Proteomes" id="UP000886860"/>
    </source>
</evidence>
<dbReference type="SUPFAM" id="SSF143100">
    <property type="entry name" value="TTHA1013/TTHA0281-like"/>
    <property type="match status" value="1"/>
</dbReference>
<sequence>MKIVYPAVFTRKEDGSGYRAYFPDLEGCFAEGPDLEDAADEARAAATDWIQVEMDEGIDLPEVSHQEDLDLEEGCIVKYLTMTIQLVPGYD</sequence>